<dbReference type="PANTHER" id="PTHR13395">
    <property type="entry name" value="SISTER CHROMATID COHESION PROTEIN DCC1-RELATED"/>
    <property type="match status" value="1"/>
</dbReference>
<dbReference type="GO" id="GO:0034088">
    <property type="term" value="P:maintenance of mitotic sister chromatid cohesion"/>
    <property type="evidence" value="ECO:0007669"/>
    <property type="project" value="TreeGrafter"/>
</dbReference>
<dbReference type="InterPro" id="IPR019128">
    <property type="entry name" value="Dcc1"/>
</dbReference>
<proteinExistence type="inferred from homology"/>
<dbReference type="PANTHER" id="PTHR13395:SF6">
    <property type="entry name" value="SISTER CHROMATID COHESION PROTEIN DCC1"/>
    <property type="match status" value="1"/>
</dbReference>
<gene>
    <name evidence="4" type="ORF">NP233_g4564</name>
</gene>
<dbReference type="GO" id="GO:0006260">
    <property type="term" value="P:DNA replication"/>
    <property type="evidence" value="ECO:0007669"/>
    <property type="project" value="UniProtKB-KW"/>
</dbReference>
<name>A0AAD5VY60_9AGAR</name>
<dbReference type="AlphaFoldDB" id="A0AAD5VY60"/>
<organism evidence="4 5">
    <name type="scientific">Leucocoprinus birnbaumii</name>
    <dbReference type="NCBI Taxonomy" id="56174"/>
    <lineage>
        <taxon>Eukaryota</taxon>
        <taxon>Fungi</taxon>
        <taxon>Dikarya</taxon>
        <taxon>Basidiomycota</taxon>
        <taxon>Agaricomycotina</taxon>
        <taxon>Agaricomycetes</taxon>
        <taxon>Agaricomycetidae</taxon>
        <taxon>Agaricales</taxon>
        <taxon>Agaricineae</taxon>
        <taxon>Agaricaceae</taxon>
        <taxon>Leucocoprinus</taxon>
    </lineage>
</organism>
<dbReference type="GO" id="GO:0000785">
    <property type="term" value="C:chromatin"/>
    <property type="evidence" value="ECO:0007669"/>
    <property type="project" value="TreeGrafter"/>
</dbReference>
<evidence type="ECO:0000313" key="5">
    <source>
        <dbReference type="Proteomes" id="UP001213000"/>
    </source>
</evidence>
<evidence type="ECO:0000313" key="4">
    <source>
        <dbReference type="EMBL" id="KAJ3570205.1"/>
    </source>
</evidence>
<accession>A0AAD5VY60</accession>
<dbReference type="GO" id="GO:0000775">
    <property type="term" value="C:chromosome, centromeric region"/>
    <property type="evidence" value="ECO:0007669"/>
    <property type="project" value="TreeGrafter"/>
</dbReference>
<reference evidence="4" key="1">
    <citation type="submission" date="2022-07" db="EMBL/GenBank/DDBJ databases">
        <title>Genome Sequence of Leucocoprinus birnbaumii.</title>
        <authorList>
            <person name="Buettner E."/>
        </authorList>
    </citation>
    <scope>NUCLEOTIDE SEQUENCE</scope>
    <source>
        <strain evidence="4">VT141</strain>
    </source>
</reference>
<protein>
    <recommendedName>
        <fullName evidence="6">Sister chromatid cohesion protein DCC1</fullName>
    </recommendedName>
</protein>
<sequence length="374" mass="41733">MPDYDLCFSTSSSKDAGQYKLLELPPELAQLVDAAVQSSTAIKLTIKGQPNEDAVLCTDEKTYALRSVALSNSVLVVTPDSAISSEREAVGIRDELHEILEIAPTVPKLHKLTTLLRGGEYDDSDNPNSEPKGQAPGYYSYQDAQNEIQASDAELDRGLREKRILVIRGFLRPISKDYLQNLLEIILNLLVSLGSQHDNAVLDDLVSSLADEHEVPRAVSLQLLAWFGEVNESENKWRMNVEGVLREVGIGLLRHHRREPITKAAFMAKWKTAVGDTFESSVDPGLLSGNYLVSTIDDTDRLTYFPSSELPMDPAQRFADLFLTRQRWKGDDIAPFLGEIAVNSKERDKLLLKYCRATTDSQGVWYTSRTQYNG</sequence>
<evidence type="ECO:0000256" key="1">
    <source>
        <dbReference type="ARBA" id="ARBA00007017"/>
    </source>
</evidence>
<comment type="similarity">
    <text evidence="1">Belongs to the DCC1 family.</text>
</comment>
<evidence type="ECO:0000256" key="2">
    <source>
        <dbReference type="ARBA" id="ARBA00022705"/>
    </source>
</evidence>
<keyword evidence="5" id="KW-1185">Reference proteome</keyword>
<dbReference type="GO" id="GO:0031390">
    <property type="term" value="C:Ctf18 RFC-like complex"/>
    <property type="evidence" value="ECO:0007669"/>
    <property type="project" value="InterPro"/>
</dbReference>
<comment type="caution">
    <text evidence="4">The sequence shown here is derived from an EMBL/GenBank/DDBJ whole genome shotgun (WGS) entry which is preliminary data.</text>
</comment>
<evidence type="ECO:0008006" key="6">
    <source>
        <dbReference type="Google" id="ProtNLM"/>
    </source>
</evidence>
<dbReference type="Proteomes" id="UP001213000">
    <property type="component" value="Unassembled WGS sequence"/>
</dbReference>
<dbReference type="EMBL" id="JANIEX010000249">
    <property type="protein sequence ID" value="KAJ3570205.1"/>
    <property type="molecule type" value="Genomic_DNA"/>
</dbReference>
<keyword evidence="2" id="KW-0235">DNA replication</keyword>
<evidence type="ECO:0000256" key="3">
    <source>
        <dbReference type="SAM" id="MobiDB-lite"/>
    </source>
</evidence>
<feature type="region of interest" description="Disordered" evidence="3">
    <location>
        <begin position="118"/>
        <end position="138"/>
    </location>
</feature>
<dbReference type="Pfam" id="PF09724">
    <property type="entry name" value="Dcc1"/>
    <property type="match status" value="1"/>
</dbReference>